<keyword evidence="6" id="KW-1185">Reference proteome</keyword>
<feature type="region of interest" description="Disordered" evidence="2">
    <location>
        <begin position="625"/>
        <end position="681"/>
    </location>
</feature>
<dbReference type="PANTHER" id="PTHR13018">
    <property type="entry name" value="PROBABLE MEMBRANE PROTEIN DUF221-RELATED"/>
    <property type="match status" value="1"/>
</dbReference>
<dbReference type="RefSeq" id="XP_040627988.1">
    <property type="nucleotide sequence ID" value="XM_040768649.1"/>
</dbReference>
<dbReference type="HOGENOM" id="CLU_005496_0_0_1"/>
<feature type="transmembrane region" description="Helical" evidence="3">
    <location>
        <begin position="1094"/>
        <end position="1113"/>
    </location>
</feature>
<feature type="region of interest" description="Disordered" evidence="2">
    <location>
        <begin position="429"/>
        <end position="452"/>
    </location>
</feature>
<evidence type="ECO:0000313" key="6">
    <source>
        <dbReference type="Proteomes" id="UP000030653"/>
    </source>
</evidence>
<feature type="compositionally biased region" description="Low complexity" evidence="2">
    <location>
        <begin position="434"/>
        <end position="446"/>
    </location>
</feature>
<dbReference type="PANTHER" id="PTHR13018:SF5">
    <property type="entry name" value="RE44586P"/>
    <property type="match status" value="1"/>
</dbReference>
<evidence type="ECO:0000313" key="5">
    <source>
        <dbReference type="EMBL" id="EJU01091.1"/>
    </source>
</evidence>
<feature type="region of interest" description="Disordered" evidence="2">
    <location>
        <begin position="756"/>
        <end position="823"/>
    </location>
</feature>
<feature type="transmembrane region" description="Helical" evidence="3">
    <location>
        <begin position="999"/>
        <end position="1025"/>
    </location>
</feature>
<protein>
    <recommendedName>
        <fullName evidence="4">CSC1/OSCA1-like 7TM region domain-containing protein</fullName>
    </recommendedName>
</protein>
<dbReference type="GO" id="GO:0005227">
    <property type="term" value="F:calcium-activated cation channel activity"/>
    <property type="evidence" value="ECO:0007669"/>
    <property type="project" value="InterPro"/>
</dbReference>
<gene>
    <name evidence="5" type="ORF">DACRYDRAFT_108421</name>
</gene>
<evidence type="ECO:0000256" key="2">
    <source>
        <dbReference type="SAM" id="MobiDB-lite"/>
    </source>
</evidence>
<keyword evidence="3" id="KW-1133">Transmembrane helix</keyword>
<feature type="transmembrane region" description="Helical" evidence="3">
    <location>
        <begin position="1252"/>
        <end position="1269"/>
    </location>
</feature>
<feature type="transmembrane region" description="Helical" evidence="3">
    <location>
        <begin position="1275"/>
        <end position="1294"/>
    </location>
</feature>
<feature type="transmembrane region" description="Helical" evidence="3">
    <location>
        <begin position="1211"/>
        <end position="1231"/>
    </location>
</feature>
<feature type="transmembrane region" description="Helical" evidence="3">
    <location>
        <begin position="1185"/>
        <end position="1205"/>
    </location>
</feature>
<feature type="region of interest" description="Disordered" evidence="2">
    <location>
        <begin position="836"/>
        <end position="867"/>
    </location>
</feature>
<feature type="transmembrane region" description="Helical" evidence="3">
    <location>
        <begin position="1045"/>
        <end position="1073"/>
    </location>
</feature>
<dbReference type="Pfam" id="PF02714">
    <property type="entry name" value="RSN1_7TM"/>
    <property type="match status" value="1"/>
</dbReference>
<evidence type="ECO:0000256" key="1">
    <source>
        <dbReference type="SAM" id="Coils"/>
    </source>
</evidence>
<sequence length="1476" mass="159696">MDSDMRYPDNIISYDDDTETCEETSPRHSLHPAVYSSFRQSQVHVIPRIHQTAGGVGVQNWWTTSGTVVLLPTDASSLSVQSLSSIASVAAVSGLNSESTGVEYLSAQPTTTTIFSGSDPIATARLAPDVVTLSDGGIVTSTLLSTINPAENGTYSIYAVKETFQSTTATITTSAYIGTSDGRLGKSTEVPVSTLISGTLTTTFFTESPLPSSDSSTTPPRNGTYVPYTFTSGTSLIATSSFSLLAASSSPSAVGSYSSGPGTVPVCAGQGVDNATVGVLASLALCALLGLLLWGAFALIRPHFPQIYAVRSWFPPTASRPPPLRDSLFSFLNPPVPLVPDVRSAVNTPTADTFPSDEQLAQRVLFVALRIVLGWSVLGIAGCIPLYTVNTPCLGETGVMSFYGGRLSTLTDLSVVRLLELLDADEAGSAEKYPPSSSLSSRTLHTLRPRDIPGSTTSNVRTRLIILAVIVLVLAVFPALWHLIREHRKLTRLRQAFVQVRCGGLEMGWLAVGRAPGLRGLGEGRVKATLERAGVREEERKRGLHSGVPTTAEVGARVAESTAAERGIAQGDRPQKKVDVSGVFTVVDTAHLRGLIKQRDHVLRQLEEAETRYIYSFRLEEAPAPIRRSTTPQDAERGALVGAPPRRRLSKRQSVRSHVSTRPSSEVVQEPRAQLISPSPPSDFLAPSAFYKITSAPHSPTSSSPDEEWNLNRQVTGSRFRELLAHHGPGPFAIGEKIRIGDKGQLRAVTPSLEAVEVDTSKGPNYPSGQNGQEPWEDRGNGMQAVAEEEEGEGERKPQNAESSTQRHPIVLRGGTPDTPATGLFSRIRRRFPQLGHQRNSSRTDQAVTSAQGARGSTFHPRQAGTSRMEEKALLVPIIAKPEDYTQHLSLGAEGVEDAPLPEYAHQPHLWILPHANLAGIYADIKSARSELKRLNTQIEEAQGEAFKDIAKGQSVKGWILLGRGIRWLHGVQMIEGRSKEDVRWDELQAKGTGIGRRVAYWTAVITVAFLLGVTIVPVSGLALSDAPDFAHNLPFLNDLTADSLGPALAITLAPALAATLFVFIAVAVVTFLSRFSGSPSSFGTQFITFRATFFILTIIAGIWLVTVSALLLGLEAFKLAWNQAGSVADGSIYIAVLALTIILNLACIAPALLLINIPRLWKVRRGERKAVTPRQRFRAMYPHFYNYAHATSFCVVGIIIAATFTLLFPLIGPAIVLLLLLSCVAHRFLIGYVYQRGGQTGGLLQMWMLRRFMNLLGLQPVLLGLLLFSRQEWAIGAVLIGVGLGLVLLVEFHTVCNEWKIDRTDDLDQESLRALASFHTAISDRREASEEVHLVPVCAPQSSVLPEVARPRRGSIASILDMMAVTLPVMPSSRRSQEIPLATEHIDDLVSTVRAAHTHPNATEVPDNEPGEKIFEDPAEETAGLLYSPELLAPVPIIWLPDDGEAGVARAEAYDLQQYHGLLTILDDPPRQTRT</sequence>
<feature type="transmembrane region" description="Helical" evidence="3">
    <location>
        <begin position="464"/>
        <end position="484"/>
    </location>
</feature>
<keyword evidence="3" id="KW-0812">Transmembrane</keyword>
<organism evidence="5 6">
    <name type="scientific">Dacryopinax primogenitus (strain DJM 731)</name>
    <name type="common">Brown rot fungus</name>
    <dbReference type="NCBI Taxonomy" id="1858805"/>
    <lineage>
        <taxon>Eukaryota</taxon>
        <taxon>Fungi</taxon>
        <taxon>Dikarya</taxon>
        <taxon>Basidiomycota</taxon>
        <taxon>Agaricomycotina</taxon>
        <taxon>Dacrymycetes</taxon>
        <taxon>Dacrymycetales</taxon>
        <taxon>Dacrymycetaceae</taxon>
        <taxon>Dacryopinax</taxon>
    </lineage>
</organism>
<dbReference type="InterPro" id="IPR045122">
    <property type="entry name" value="Csc1-like"/>
</dbReference>
<keyword evidence="1" id="KW-0175">Coiled coil</keyword>
<evidence type="ECO:0000256" key="3">
    <source>
        <dbReference type="SAM" id="Phobius"/>
    </source>
</evidence>
<feature type="domain" description="CSC1/OSCA1-like 7TM region" evidence="4">
    <location>
        <begin position="1001"/>
        <end position="1260"/>
    </location>
</feature>
<feature type="compositionally biased region" description="Polar residues" evidence="2">
    <location>
        <begin position="656"/>
        <end position="667"/>
    </location>
</feature>
<feature type="transmembrane region" description="Helical" evidence="3">
    <location>
        <begin position="1133"/>
        <end position="1156"/>
    </location>
</feature>
<name>M5FTU8_DACPD</name>
<evidence type="ECO:0000259" key="4">
    <source>
        <dbReference type="Pfam" id="PF02714"/>
    </source>
</evidence>
<dbReference type="Proteomes" id="UP000030653">
    <property type="component" value="Unassembled WGS sequence"/>
</dbReference>
<dbReference type="OMA" id="REWFVQQ"/>
<feature type="compositionally biased region" description="Basic residues" evidence="2">
    <location>
        <begin position="645"/>
        <end position="655"/>
    </location>
</feature>
<feature type="transmembrane region" description="Helical" evidence="3">
    <location>
        <begin position="364"/>
        <end position="387"/>
    </location>
</feature>
<accession>M5FTU8</accession>
<feature type="transmembrane region" description="Helical" evidence="3">
    <location>
        <begin position="277"/>
        <end position="300"/>
    </location>
</feature>
<dbReference type="InterPro" id="IPR003864">
    <property type="entry name" value="CSC1/OSCA1-like_7TM"/>
</dbReference>
<dbReference type="GeneID" id="63683711"/>
<dbReference type="STRING" id="1858805.M5FTU8"/>
<reference evidence="5 6" key="1">
    <citation type="journal article" date="2012" name="Science">
        <title>The Paleozoic origin of enzymatic lignin decomposition reconstructed from 31 fungal genomes.</title>
        <authorList>
            <person name="Floudas D."/>
            <person name="Binder M."/>
            <person name="Riley R."/>
            <person name="Barry K."/>
            <person name="Blanchette R.A."/>
            <person name="Henrissat B."/>
            <person name="Martinez A.T."/>
            <person name="Otillar R."/>
            <person name="Spatafora J.W."/>
            <person name="Yadav J.S."/>
            <person name="Aerts A."/>
            <person name="Benoit I."/>
            <person name="Boyd A."/>
            <person name="Carlson A."/>
            <person name="Copeland A."/>
            <person name="Coutinho P.M."/>
            <person name="de Vries R.P."/>
            <person name="Ferreira P."/>
            <person name="Findley K."/>
            <person name="Foster B."/>
            <person name="Gaskell J."/>
            <person name="Glotzer D."/>
            <person name="Gorecki P."/>
            <person name="Heitman J."/>
            <person name="Hesse C."/>
            <person name="Hori C."/>
            <person name="Igarashi K."/>
            <person name="Jurgens J.A."/>
            <person name="Kallen N."/>
            <person name="Kersten P."/>
            <person name="Kohler A."/>
            <person name="Kuees U."/>
            <person name="Kumar T.K.A."/>
            <person name="Kuo A."/>
            <person name="LaButti K."/>
            <person name="Larrondo L.F."/>
            <person name="Lindquist E."/>
            <person name="Ling A."/>
            <person name="Lombard V."/>
            <person name="Lucas S."/>
            <person name="Lundell T."/>
            <person name="Martin R."/>
            <person name="McLaughlin D.J."/>
            <person name="Morgenstern I."/>
            <person name="Morin E."/>
            <person name="Murat C."/>
            <person name="Nagy L.G."/>
            <person name="Nolan M."/>
            <person name="Ohm R.A."/>
            <person name="Patyshakuliyeva A."/>
            <person name="Rokas A."/>
            <person name="Ruiz-Duenas F.J."/>
            <person name="Sabat G."/>
            <person name="Salamov A."/>
            <person name="Samejima M."/>
            <person name="Schmutz J."/>
            <person name="Slot J.C."/>
            <person name="St John F."/>
            <person name="Stenlid J."/>
            <person name="Sun H."/>
            <person name="Sun S."/>
            <person name="Syed K."/>
            <person name="Tsang A."/>
            <person name="Wiebenga A."/>
            <person name="Young D."/>
            <person name="Pisabarro A."/>
            <person name="Eastwood D.C."/>
            <person name="Martin F."/>
            <person name="Cullen D."/>
            <person name="Grigoriev I.V."/>
            <person name="Hibbett D.S."/>
        </authorList>
    </citation>
    <scope>NUCLEOTIDE SEQUENCE [LARGE SCALE GENOMIC DNA]</scope>
    <source>
        <strain evidence="5 6">DJM-731 SS1</strain>
    </source>
</reference>
<proteinExistence type="predicted"/>
<dbReference type="OrthoDB" id="2591106at2759"/>
<feature type="coiled-coil region" evidence="1">
    <location>
        <begin position="918"/>
        <end position="945"/>
    </location>
</feature>
<dbReference type="GO" id="GO:0005886">
    <property type="term" value="C:plasma membrane"/>
    <property type="evidence" value="ECO:0007669"/>
    <property type="project" value="TreeGrafter"/>
</dbReference>
<dbReference type="EMBL" id="JH795865">
    <property type="protein sequence ID" value="EJU01091.1"/>
    <property type="molecule type" value="Genomic_DNA"/>
</dbReference>
<feature type="compositionally biased region" description="Polar residues" evidence="2">
    <location>
        <begin position="837"/>
        <end position="852"/>
    </location>
</feature>
<keyword evidence="3" id="KW-0472">Membrane</keyword>